<evidence type="ECO:0000313" key="1">
    <source>
        <dbReference type="EMBL" id="TCO50901.1"/>
    </source>
</evidence>
<dbReference type="Gene3D" id="3.30.460.10">
    <property type="entry name" value="Beta Polymerase, domain 2"/>
    <property type="match status" value="1"/>
</dbReference>
<accession>A0A4R2IY83</accession>
<dbReference type="GO" id="GO:0016301">
    <property type="term" value="F:kinase activity"/>
    <property type="evidence" value="ECO:0007669"/>
    <property type="project" value="UniProtKB-KW"/>
</dbReference>
<keyword evidence="1" id="KW-0808">Transferase</keyword>
<dbReference type="InterPro" id="IPR007344">
    <property type="entry name" value="GrpB/CoaE"/>
</dbReference>
<keyword evidence="1" id="KW-0418">Kinase</keyword>
<dbReference type="Proteomes" id="UP000295680">
    <property type="component" value="Unassembled WGS sequence"/>
</dbReference>
<proteinExistence type="predicted"/>
<dbReference type="AlphaFoldDB" id="A0A4R2IY83"/>
<name>A0A4R2IY83_9PSEU</name>
<reference evidence="1 2" key="1">
    <citation type="submission" date="2019-03" db="EMBL/GenBank/DDBJ databases">
        <title>Genomic Encyclopedia of Type Strains, Phase IV (KMG-IV): sequencing the most valuable type-strain genomes for metagenomic binning, comparative biology and taxonomic classification.</title>
        <authorList>
            <person name="Goeker M."/>
        </authorList>
    </citation>
    <scope>NUCLEOTIDE SEQUENCE [LARGE SCALE GENOMIC DNA]</scope>
    <source>
        <strain evidence="1 2">DSM 45934</strain>
    </source>
</reference>
<organism evidence="1 2">
    <name type="scientific">Actinocrispum wychmicini</name>
    <dbReference type="NCBI Taxonomy" id="1213861"/>
    <lineage>
        <taxon>Bacteria</taxon>
        <taxon>Bacillati</taxon>
        <taxon>Actinomycetota</taxon>
        <taxon>Actinomycetes</taxon>
        <taxon>Pseudonocardiales</taxon>
        <taxon>Pseudonocardiaceae</taxon>
        <taxon>Actinocrispum</taxon>
    </lineage>
</organism>
<dbReference type="Pfam" id="PF04229">
    <property type="entry name" value="GrpB"/>
    <property type="match status" value="1"/>
</dbReference>
<dbReference type="PANTHER" id="PTHR34822">
    <property type="entry name" value="GRPB DOMAIN PROTEIN (AFU_ORTHOLOGUE AFUA_1G01530)"/>
    <property type="match status" value="1"/>
</dbReference>
<protein>
    <submittedName>
        <fullName evidence="1">Dephospho-CoA kinase</fullName>
    </submittedName>
</protein>
<dbReference type="RefSeq" id="WP_243727472.1">
    <property type="nucleotide sequence ID" value="NZ_SLWS01000013.1"/>
</dbReference>
<evidence type="ECO:0000313" key="2">
    <source>
        <dbReference type="Proteomes" id="UP000295680"/>
    </source>
</evidence>
<comment type="caution">
    <text evidence="1">The sequence shown here is derived from an EMBL/GenBank/DDBJ whole genome shotgun (WGS) entry which is preliminary data.</text>
</comment>
<gene>
    <name evidence="1" type="ORF">EV192_113284</name>
</gene>
<sequence>MLKIHVVDEGVAARLRELDVDHLTEISTSPYALPAALVIAPSGQDDADIVIPHDEVNELWRSRVEPFARNVAEGRLVSAGPAKLEPPDPRWAVTARQLSERIMQAVAHLTDSERFSVEHIGSTSIPGLAAKPIIDLQLGVPALDRLDGIENAVAAVGFVDVASSRPGSPGVLRDFPRGRFASAKDCWGKRLFASADPGRPAILHVRQIGSPWWGYTVEFRDWLRTHPDARDDYQRMKLELAAAHASDIDYDQYTLGKTAWFDRHQAQFEAWNASRPSP</sequence>
<dbReference type="SUPFAM" id="SSF81301">
    <property type="entry name" value="Nucleotidyltransferase"/>
    <property type="match status" value="1"/>
</dbReference>
<dbReference type="EMBL" id="SLWS01000013">
    <property type="protein sequence ID" value="TCO50901.1"/>
    <property type="molecule type" value="Genomic_DNA"/>
</dbReference>
<keyword evidence="2" id="KW-1185">Reference proteome</keyword>
<dbReference type="InterPro" id="IPR043519">
    <property type="entry name" value="NT_sf"/>
</dbReference>
<dbReference type="PANTHER" id="PTHR34822:SF1">
    <property type="entry name" value="GRPB FAMILY PROTEIN"/>
    <property type="match status" value="1"/>
</dbReference>